<sequence length="215" mass="24282">MHARRRDRTTEGASRDEKKPRDQGSAGAGLALPIANCTSPIVSNPQVPCLLANNSSRRYPLVSSTFVLAEWANSRVVGLISSHSHVQSSEFNSVTSSPFSALAARFSSPVSKWEKSFDRMPSYRYLGCELRNKGNKLTMETEWGQLTKAKSRRYGPRTDRVLYLEVLDYSPTTPQMWKVCLACFLCLSHPFIYMYLPNLPVIYTVVIGWLRVDIR</sequence>
<name>A0AAN6NCL7_9PEZI</name>
<keyword evidence="4" id="KW-1185">Reference proteome</keyword>
<evidence type="ECO:0000256" key="1">
    <source>
        <dbReference type="SAM" id="MobiDB-lite"/>
    </source>
</evidence>
<accession>A0AAN6NCL7</accession>
<keyword evidence="2" id="KW-0472">Membrane</keyword>
<keyword evidence="2" id="KW-0812">Transmembrane</keyword>
<feature type="region of interest" description="Disordered" evidence="1">
    <location>
        <begin position="1"/>
        <end position="29"/>
    </location>
</feature>
<feature type="compositionally biased region" description="Basic and acidic residues" evidence="1">
    <location>
        <begin position="8"/>
        <end position="22"/>
    </location>
</feature>
<keyword evidence="2" id="KW-1133">Transmembrane helix</keyword>
<evidence type="ECO:0000256" key="2">
    <source>
        <dbReference type="SAM" id="Phobius"/>
    </source>
</evidence>
<reference evidence="4" key="1">
    <citation type="journal article" date="2023" name="Mol. Phylogenet. Evol.">
        <title>Genome-scale phylogeny and comparative genomics of the fungal order Sordariales.</title>
        <authorList>
            <person name="Hensen N."/>
            <person name="Bonometti L."/>
            <person name="Westerberg I."/>
            <person name="Brannstrom I.O."/>
            <person name="Guillou S."/>
            <person name="Cros-Aarteil S."/>
            <person name="Calhoun S."/>
            <person name="Haridas S."/>
            <person name="Kuo A."/>
            <person name="Mondo S."/>
            <person name="Pangilinan J."/>
            <person name="Riley R."/>
            <person name="LaButti K."/>
            <person name="Andreopoulos B."/>
            <person name="Lipzen A."/>
            <person name="Chen C."/>
            <person name="Yan M."/>
            <person name="Daum C."/>
            <person name="Ng V."/>
            <person name="Clum A."/>
            <person name="Steindorff A."/>
            <person name="Ohm R.A."/>
            <person name="Martin F."/>
            <person name="Silar P."/>
            <person name="Natvig D.O."/>
            <person name="Lalanne C."/>
            <person name="Gautier V."/>
            <person name="Ament-Velasquez S.L."/>
            <person name="Kruys A."/>
            <person name="Hutchinson M.I."/>
            <person name="Powell A.J."/>
            <person name="Barry K."/>
            <person name="Miller A.N."/>
            <person name="Grigoriev I.V."/>
            <person name="Debuchy R."/>
            <person name="Gladieux P."/>
            <person name="Hiltunen Thoren M."/>
            <person name="Johannesson H."/>
        </authorList>
    </citation>
    <scope>NUCLEOTIDE SEQUENCE [LARGE SCALE GENOMIC DNA]</scope>
    <source>
        <strain evidence="4">CBS 340.73</strain>
    </source>
</reference>
<evidence type="ECO:0000313" key="4">
    <source>
        <dbReference type="Proteomes" id="UP001303473"/>
    </source>
</evidence>
<dbReference type="AlphaFoldDB" id="A0AAN6NCL7"/>
<gene>
    <name evidence="3" type="ORF">QBC46DRAFT_53455</name>
</gene>
<dbReference type="EMBL" id="MU853769">
    <property type="protein sequence ID" value="KAK3942975.1"/>
    <property type="molecule type" value="Genomic_DNA"/>
</dbReference>
<evidence type="ECO:0000313" key="3">
    <source>
        <dbReference type="EMBL" id="KAK3942975.1"/>
    </source>
</evidence>
<feature type="transmembrane region" description="Helical" evidence="2">
    <location>
        <begin position="179"/>
        <end position="196"/>
    </location>
</feature>
<organism evidence="3 4">
    <name type="scientific">Diplogelasinospora grovesii</name>
    <dbReference type="NCBI Taxonomy" id="303347"/>
    <lineage>
        <taxon>Eukaryota</taxon>
        <taxon>Fungi</taxon>
        <taxon>Dikarya</taxon>
        <taxon>Ascomycota</taxon>
        <taxon>Pezizomycotina</taxon>
        <taxon>Sordariomycetes</taxon>
        <taxon>Sordariomycetidae</taxon>
        <taxon>Sordariales</taxon>
        <taxon>Diplogelasinosporaceae</taxon>
        <taxon>Diplogelasinospora</taxon>
    </lineage>
</organism>
<comment type="caution">
    <text evidence="3">The sequence shown here is derived from an EMBL/GenBank/DDBJ whole genome shotgun (WGS) entry which is preliminary data.</text>
</comment>
<protein>
    <submittedName>
        <fullName evidence="3">Uncharacterized protein</fullName>
    </submittedName>
</protein>
<proteinExistence type="predicted"/>
<dbReference type="Proteomes" id="UP001303473">
    <property type="component" value="Unassembled WGS sequence"/>
</dbReference>